<dbReference type="RefSeq" id="XP_029221604.1">
    <property type="nucleotide sequence ID" value="XM_029362639.1"/>
</dbReference>
<protein>
    <recommendedName>
        <fullName evidence="5">Gpi16 subunit, GPI transamidase component protein</fullName>
    </recommendedName>
</protein>
<feature type="compositionally biased region" description="Basic and acidic residues" evidence="1">
    <location>
        <begin position="522"/>
        <end position="539"/>
    </location>
</feature>
<dbReference type="PANTHER" id="PTHR12959:SF11">
    <property type="entry name" value="GPI TRANSAMIDASE COMPONENT PIG-T"/>
    <property type="match status" value="1"/>
</dbReference>
<keyword evidence="2" id="KW-0472">Membrane</keyword>
<name>A0A2A9MHY4_BESBE</name>
<dbReference type="KEGG" id="bbes:BESB_040530"/>
<organism evidence="3 4">
    <name type="scientific">Besnoitia besnoiti</name>
    <name type="common">Apicomplexan protozoan</name>
    <dbReference type="NCBI Taxonomy" id="94643"/>
    <lineage>
        <taxon>Eukaryota</taxon>
        <taxon>Sar</taxon>
        <taxon>Alveolata</taxon>
        <taxon>Apicomplexa</taxon>
        <taxon>Conoidasida</taxon>
        <taxon>Coccidia</taxon>
        <taxon>Eucoccidiorida</taxon>
        <taxon>Eimeriorina</taxon>
        <taxon>Sarcocystidae</taxon>
        <taxon>Besnoitia</taxon>
    </lineage>
</organism>
<keyword evidence="2" id="KW-1133">Transmembrane helix</keyword>
<keyword evidence="4" id="KW-1185">Reference proteome</keyword>
<dbReference type="EMBL" id="NWUJ01000002">
    <property type="protein sequence ID" value="PFH37595.1"/>
    <property type="molecule type" value="Genomic_DNA"/>
</dbReference>
<evidence type="ECO:0000313" key="4">
    <source>
        <dbReference type="Proteomes" id="UP000224006"/>
    </source>
</evidence>
<dbReference type="AlphaFoldDB" id="A0A2A9MHY4"/>
<feature type="compositionally biased region" description="Low complexity" evidence="1">
    <location>
        <begin position="21"/>
        <end position="31"/>
    </location>
</feature>
<feature type="region of interest" description="Disordered" evidence="1">
    <location>
        <begin position="1"/>
        <end position="31"/>
    </location>
</feature>
<feature type="compositionally biased region" description="Basic and acidic residues" evidence="1">
    <location>
        <begin position="136"/>
        <end position="167"/>
    </location>
</feature>
<keyword evidence="2" id="KW-0812">Transmembrane</keyword>
<feature type="compositionally biased region" description="Basic and acidic residues" evidence="1">
    <location>
        <begin position="110"/>
        <end position="122"/>
    </location>
</feature>
<proteinExistence type="predicted"/>
<dbReference type="GeneID" id="40309034"/>
<comment type="caution">
    <text evidence="3">The sequence shown here is derived from an EMBL/GenBank/DDBJ whole genome shotgun (WGS) entry which is preliminary data.</text>
</comment>
<reference evidence="3 4" key="1">
    <citation type="submission" date="2017-09" db="EMBL/GenBank/DDBJ databases">
        <title>Genome sequencing of Besnoitia besnoiti strain Bb-Ger1.</title>
        <authorList>
            <person name="Schares G."/>
            <person name="Venepally P."/>
            <person name="Lorenzi H.A."/>
        </authorList>
    </citation>
    <scope>NUCLEOTIDE SEQUENCE [LARGE SCALE GENOMIC DNA]</scope>
    <source>
        <strain evidence="3 4">Bb-Ger1</strain>
    </source>
</reference>
<feature type="transmembrane region" description="Helical" evidence="2">
    <location>
        <begin position="40"/>
        <end position="61"/>
    </location>
</feature>
<accession>A0A2A9MHY4</accession>
<feature type="transmembrane region" description="Helical" evidence="2">
    <location>
        <begin position="73"/>
        <end position="94"/>
    </location>
</feature>
<dbReference type="Pfam" id="PF04113">
    <property type="entry name" value="Gpi16"/>
    <property type="match status" value="2"/>
</dbReference>
<evidence type="ECO:0000313" key="3">
    <source>
        <dbReference type="EMBL" id="PFH37595.1"/>
    </source>
</evidence>
<feature type="region of interest" description="Disordered" evidence="1">
    <location>
        <begin position="517"/>
        <end position="539"/>
    </location>
</feature>
<dbReference type="InterPro" id="IPR007245">
    <property type="entry name" value="PIG-T"/>
</dbReference>
<dbReference type="STRING" id="94643.A0A2A9MHY4"/>
<feature type="region of interest" description="Disordered" evidence="1">
    <location>
        <begin position="101"/>
        <end position="180"/>
    </location>
</feature>
<feature type="transmembrane region" description="Helical" evidence="2">
    <location>
        <begin position="855"/>
        <end position="875"/>
    </location>
</feature>
<dbReference type="OrthoDB" id="331263at2759"/>
<evidence type="ECO:0008006" key="5">
    <source>
        <dbReference type="Google" id="ProtNLM"/>
    </source>
</evidence>
<dbReference type="VEuPathDB" id="ToxoDB:BESB_040530"/>
<dbReference type="GO" id="GO:0016255">
    <property type="term" value="P:attachment of GPI anchor to protein"/>
    <property type="evidence" value="ECO:0007669"/>
    <property type="project" value="InterPro"/>
</dbReference>
<dbReference type="GO" id="GO:0042765">
    <property type="term" value="C:GPI-anchor transamidase complex"/>
    <property type="evidence" value="ECO:0007669"/>
    <property type="project" value="InterPro"/>
</dbReference>
<evidence type="ECO:0000256" key="1">
    <source>
        <dbReference type="SAM" id="MobiDB-lite"/>
    </source>
</evidence>
<gene>
    <name evidence="3" type="ORF">BESB_040530</name>
</gene>
<sequence>MKSIHFTDCASPRSEDMQGTSSPPSASSLSWSAPPSLSGVRVAALFSCSGLFSGVPIAGWHRLRGMRGPRARAGRLSSFLLLASSLLLLVSLGLCDVRADAPPAPTRRAGGADRDLPLEKDTSGSAASRGAVEADVAARGEKMEEEEKRGGATQHRSQEESAQKDGGRPAQSHQADDAAQKDAAINEDLDVFTENLYLQSLKNESLFVAHFDFRLKTKIPLASEKAAITRHQHYDIFPKEIGKLLTLHLQQDVSLLASPSAALPASLPPPILFFDASLTQGRWPEAAWGPPPTPVKPPGALLRAALSTNPLYDSQRTWSLLTHSLGGVMCTAFSMLKNEDLGYALSAAVLAGFDGARGALADWGGAAAAADEGDVKAPWKLQVAASPVEVACTENLSSLRELLPCRGEAGLLSLAHPLAVASSPFKTLRLLAFTEEGEARADGRGRGAAANAGGADDAFLRVELRALLTVVLEAPKAGQVPFSLADLFHLVDRQGARAPLRSCVAASASRVFLRLPRSPAAGRDRPEKEGSKGHEEAQRDAAALASAAAAAGGSMFAVYEVDESSDLVIFDAFAAEAGREGDAPRSASEILRFPGMSGSALEIERQQTGRGTLSSKLERMEGAWLLVFRNRSELSRSIRYFDSFPPFIFPLLHTARLSWKPLKSKSRAEGDAAACEAAFRSARATHPFRAGSAAARALNLRLQAPSSSFIENPVPASLSLAFALPPRCQLEFSVGVEKRYWPASRFAFSPDKGSDVGGAIVLDRPSSQFYWPPPASVLSSPLTCRAGSACASLPLRRGLSEGAETQGQQATESGGMDVSLEVAAEGLYAPGQRDSWNWHLTEGMIVHLPLPDFSMPFNVIALSGTVLTLFYGSVFRITTMEW</sequence>
<dbReference type="Proteomes" id="UP000224006">
    <property type="component" value="Chromosome II"/>
</dbReference>
<evidence type="ECO:0000256" key="2">
    <source>
        <dbReference type="SAM" id="Phobius"/>
    </source>
</evidence>
<dbReference type="PANTHER" id="PTHR12959">
    <property type="entry name" value="GPI TRANSAMIDASE COMPONENT PIG-T-RELATED"/>
    <property type="match status" value="1"/>
</dbReference>